<sequence length="256" mass="26845">MLTVCSQLSSKLPLDGITLEEISLRAVPVVKGCNCTVSGWGITSMVSGWGITSMVSGWGITSVVSGWGITSMESSVISSDLNYIDVPVTSCDPYGQMVEPGMICAGYLEGGKDSCSGDSGGPLVCDGVLTGAVSWGTRCAQAASPGVYTDIHYFRTWIEQNSGDPRVFSTPDMDLTSSSSSQHCRAGGYSCSGASSQPDNVAASLRYDVILFFSAMIVLGVTPVPGPPVHLTIWRTFQDLGSPSLLATVLCCDRCH</sequence>
<dbReference type="InterPro" id="IPR009003">
    <property type="entry name" value="Peptidase_S1_PA"/>
</dbReference>
<dbReference type="Pfam" id="PF00089">
    <property type="entry name" value="Trypsin"/>
    <property type="match status" value="1"/>
</dbReference>
<dbReference type="GO" id="GO:0006508">
    <property type="term" value="P:proteolysis"/>
    <property type="evidence" value="ECO:0007669"/>
    <property type="project" value="UniProtKB-KW"/>
</dbReference>
<dbReference type="PANTHER" id="PTHR24264:SF58">
    <property type="entry name" value="SI:DKEY-33M11.8-RELATED"/>
    <property type="match status" value="1"/>
</dbReference>
<protein>
    <recommendedName>
        <fullName evidence="4">Peptidase S1 domain-containing protein</fullName>
    </recommendedName>
</protein>
<dbReference type="InterPro" id="IPR050127">
    <property type="entry name" value="Serine_Proteases_S1"/>
</dbReference>
<evidence type="ECO:0000256" key="3">
    <source>
        <dbReference type="ARBA" id="ARBA00022825"/>
    </source>
</evidence>
<keyword evidence="3" id="KW-0720">Serine protease</keyword>
<accession>A0A7R9FP70</accession>
<evidence type="ECO:0000313" key="5">
    <source>
        <dbReference type="EMBL" id="CAD7456467.1"/>
    </source>
</evidence>
<dbReference type="PANTHER" id="PTHR24264">
    <property type="entry name" value="TRYPSIN-RELATED"/>
    <property type="match status" value="1"/>
</dbReference>
<dbReference type="PROSITE" id="PS50240">
    <property type="entry name" value="TRYPSIN_DOM"/>
    <property type="match status" value="1"/>
</dbReference>
<dbReference type="EMBL" id="OE001292">
    <property type="protein sequence ID" value="CAD7456467.1"/>
    <property type="molecule type" value="Genomic_DNA"/>
</dbReference>
<dbReference type="SUPFAM" id="SSF50494">
    <property type="entry name" value="Trypsin-like serine proteases"/>
    <property type="match status" value="1"/>
</dbReference>
<dbReference type="AlphaFoldDB" id="A0A7R9FP70"/>
<dbReference type="GO" id="GO:0004252">
    <property type="term" value="F:serine-type endopeptidase activity"/>
    <property type="evidence" value="ECO:0007669"/>
    <property type="project" value="InterPro"/>
</dbReference>
<keyword evidence="2" id="KW-0378">Hydrolase</keyword>
<gene>
    <name evidence="5" type="ORF">TTEB3V08_LOCUS4495</name>
</gene>
<evidence type="ECO:0000256" key="2">
    <source>
        <dbReference type="ARBA" id="ARBA00022801"/>
    </source>
</evidence>
<reference evidence="5" key="1">
    <citation type="submission" date="2020-11" db="EMBL/GenBank/DDBJ databases">
        <authorList>
            <person name="Tran Van P."/>
        </authorList>
    </citation>
    <scope>NUCLEOTIDE SEQUENCE</scope>
</reference>
<organism evidence="5">
    <name type="scientific">Timema tahoe</name>
    <dbReference type="NCBI Taxonomy" id="61484"/>
    <lineage>
        <taxon>Eukaryota</taxon>
        <taxon>Metazoa</taxon>
        <taxon>Ecdysozoa</taxon>
        <taxon>Arthropoda</taxon>
        <taxon>Hexapoda</taxon>
        <taxon>Insecta</taxon>
        <taxon>Pterygota</taxon>
        <taxon>Neoptera</taxon>
        <taxon>Polyneoptera</taxon>
        <taxon>Phasmatodea</taxon>
        <taxon>Timematodea</taxon>
        <taxon>Timematoidea</taxon>
        <taxon>Timematidae</taxon>
        <taxon>Timema</taxon>
    </lineage>
</organism>
<dbReference type="PROSITE" id="PS00135">
    <property type="entry name" value="TRYPSIN_SER"/>
    <property type="match status" value="1"/>
</dbReference>
<evidence type="ECO:0000259" key="4">
    <source>
        <dbReference type="PROSITE" id="PS50240"/>
    </source>
</evidence>
<evidence type="ECO:0000256" key="1">
    <source>
        <dbReference type="ARBA" id="ARBA00022670"/>
    </source>
</evidence>
<dbReference type="InterPro" id="IPR043504">
    <property type="entry name" value="Peptidase_S1_PA_chymotrypsin"/>
</dbReference>
<dbReference type="SMART" id="SM00020">
    <property type="entry name" value="Tryp_SPc"/>
    <property type="match status" value="1"/>
</dbReference>
<keyword evidence="1" id="KW-0645">Protease</keyword>
<dbReference type="Gene3D" id="2.40.10.10">
    <property type="entry name" value="Trypsin-like serine proteases"/>
    <property type="match status" value="1"/>
</dbReference>
<feature type="domain" description="Peptidase S1" evidence="4">
    <location>
        <begin position="1"/>
        <end position="163"/>
    </location>
</feature>
<dbReference type="InterPro" id="IPR001254">
    <property type="entry name" value="Trypsin_dom"/>
</dbReference>
<dbReference type="CDD" id="cd00190">
    <property type="entry name" value="Tryp_SPc"/>
    <property type="match status" value="1"/>
</dbReference>
<dbReference type="InterPro" id="IPR033116">
    <property type="entry name" value="TRYPSIN_SER"/>
</dbReference>
<name>A0A7R9FP70_9NEOP</name>
<proteinExistence type="predicted"/>
<dbReference type="GO" id="GO:0005615">
    <property type="term" value="C:extracellular space"/>
    <property type="evidence" value="ECO:0007669"/>
    <property type="project" value="TreeGrafter"/>
</dbReference>